<evidence type="ECO:0000256" key="1">
    <source>
        <dbReference type="ARBA" id="ARBA00008348"/>
    </source>
</evidence>
<dbReference type="AlphaFoldDB" id="A0A5R8QFB3"/>
<proteinExistence type="inferred from homology"/>
<comment type="caution">
    <text evidence="7">The sequence shown here is derived from an EMBL/GenBank/DDBJ whole genome shotgun (WGS) entry which is preliminary data.</text>
</comment>
<dbReference type="Proteomes" id="UP000306912">
    <property type="component" value="Unassembled WGS sequence"/>
</dbReference>
<evidence type="ECO:0000313" key="8">
    <source>
        <dbReference type="Proteomes" id="UP000306912"/>
    </source>
</evidence>
<dbReference type="InParanoid" id="A0A5R8QFB3"/>
<gene>
    <name evidence="7" type="ORF">FEZ08_03705</name>
</gene>
<evidence type="ECO:0000256" key="4">
    <source>
        <dbReference type="PROSITE-ProRule" id="PRU00182"/>
    </source>
</evidence>
<dbReference type="Pfam" id="PF01479">
    <property type="entry name" value="S4"/>
    <property type="match status" value="1"/>
</dbReference>
<dbReference type="GO" id="GO:0120159">
    <property type="term" value="F:rRNA pseudouridine synthase activity"/>
    <property type="evidence" value="ECO:0007669"/>
    <property type="project" value="UniProtKB-ARBA"/>
</dbReference>
<dbReference type="PANTHER" id="PTHR47683">
    <property type="entry name" value="PSEUDOURIDINE SYNTHASE FAMILY PROTEIN-RELATED"/>
    <property type="match status" value="1"/>
</dbReference>
<comment type="similarity">
    <text evidence="1 5">Belongs to the pseudouridine synthase RsuA family.</text>
</comment>
<evidence type="ECO:0000256" key="3">
    <source>
        <dbReference type="ARBA" id="ARBA00023235"/>
    </source>
</evidence>
<organism evidence="7 8">
    <name type="scientific">Culicoidibacter larvae</name>
    <dbReference type="NCBI Taxonomy" id="2579976"/>
    <lineage>
        <taxon>Bacteria</taxon>
        <taxon>Bacillati</taxon>
        <taxon>Bacillota</taxon>
        <taxon>Culicoidibacteria</taxon>
        <taxon>Culicoidibacterales</taxon>
        <taxon>Culicoidibacteraceae</taxon>
        <taxon>Culicoidibacter</taxon>
    </lineage>
</organism>
<name>A0A5R8QFB3_9FIRM</name>
<evidence type="ECO:0000259" key="6">
    <source>
        <dbReference type="SMART" id="SM00363"/>
    </source>
</evidence>
<dbReference type="InterPro" id="IPR006145">
    <property type="entry name" value="PsdUridine_synth_RsuA/RluA"/>
</dbReference>
<dbReference type="PANTHER" id="PTHR47683:SF2">
    <property type="entry name" value="RNA-BINDING S4 DOMAIN-CONTAINING PROTEIN"/>
    <property type="match status" value="1"/>
</dbReference>
<dbReference type="OrthoDB" id="9807213at2"/>
<dbReference type="SMART" id="SM00363">
    <property type="entry name" value="S4"/>
    <property type="match status" value="1"/>
</dbReference>
<dbReference type="FunCoup" id="A0A5R8QFB3">
    <property type="interactions" value="333"/>
</dbReference>
<accession>A0A5R8QFB3</accession>
<evidence type="ECO:0000313" key="7">
    <source>
        <dbReference type="EMBL" id="TLG76731.1"/>
    </source>
</evidence>
<dbReference type="FunFam" id="3.30.70.1560:FF:000001">
    <property type="entry name" value="Pseudouridine synthase"/>
    <property type="match status" value="1"/>
</dbReference>
<dbReference type="CDD" id="cd00165">
    <property type="entry name" value="S4"/>
    <property type="match status" value="1"/>
</dbReference>
<dbReference type="EMBL" id="VBWP01000002">
    <property type="protein sequence ID" value="TLG76731.1"/>
    <property type="molecule type" value="Genomic_DNA"/>
</dbReference>
<dbReference type="InterPro" id="IPR042092">
    <property type="entry name" value="PsdUridine_s_RsuA/RluB/E/F_cat"/>
</dbReference>
<keyword evidence="3 5" id="KW-0413">Isomerase</keyword>
<dbReference type="GO" id="GO:0000455">
    <property type="term" value="P:enzyme-directed rRNA pseudouridine synthesis"/>
    <property type="evidence" value="ECO:0007669"/>
    <property type="project" value="UniProtKB-ARBA"/>
</dbReference>
<dbReference type="InterPro" id="IPR050343">
    <property type="entry name" value="RsuA_PseudoU_synthase"/>
</dbReference>
<dbReference type="SUPFAM" id="SSF55174">
    <property type="entry name" value="Alpha-L RNA-binding motif"/>
    <property type="match status" value="1"/>
</dbReference>
<dbReference type="Gene3D" id="3.30.70.580">
    <property type="entry name" value="Pseudouridine synthase I, catalytic domain, N-terminal subdomain"/>
    <property type="match status" value="1"/>
</dbReference>
<dbReference type="RefSeq" id="WP_138190368.1">
    <property type="nucleotide sequence ID" value="NZ_VBWP01000002.1"/>
</dbReference>
<dbReference type="GO" id="GO:0005829">
    <property type="term" value="C:cytosol"/>
    <property type="evidence" value="ECO:0007669"/>
    <property type="project" value="UniProtKB-ARBA"/>
</dbReference>
<dbReference type="CDD" id="cd02870">
    <property type="entry name" value="PseudoU_synth_RsuA_like"/>
    <property type="match status" value="1"/>
</dbReference>
<dbReference type="InterPro" id="IPR018496">
    <property type="entry name" value="PsdUridine_synth_RsuA/RluB_CS"/>
</dbReference>
<keyword evidence="2 4" id="KW-0694">RNA-binding</keyword>
<protein>
    <recommendedName>
        <fullName evidence="5">Pseudouridine synthase</fullName>
        <ecNumber evidence="5">5.4.99.-</ecNumber>
    </recommendedName>
</protein>
<evidence type="ECO:0000256" key="2">
    <source>
        <dbReference type="ARBA" id="ARBA00022884"/>
    </source>
</evidence>
<reference evidence="7 8" key="1">
    <citation type="submission" date="2019-05" db="EMBL/GenBank/DDBJ databases">
        <title>Culicoidintestinum kansasii gen. nov., sp. nov. from the gastrointestinal tract of the biting midge, Culicoides sonorensis.</title>
        <authorList>
            <person name="Neupane S."/>
            <person name="Ghosh A."/>
            <person name="Gunther S."/>
            <person name="Martin K."/>
            <person name="Zurek L."/>
        </authorList>
    </citation>
    <scope>NUCLEOTIDE SEQUENCE [LARGE SCALE GENOMIC DNA]</scope>
    <source>
        <strain evidence="7 8">CS-1</strain>
    </source>
</reference>
<dbReference type="InterPro" id="IPR020094">
    <property type="entry name" value="TruA/RsuA/RluB/E/F_N"/>
</dbReference>
<dbReference type="SUPFAM" id="SSF55120">
    <property type="entry name" value="Pseudouridine synthase"/>
    <property type="match status" value="1"/>
</dbReference>
<dbReference type="FunFam" id="3.10.290.10:FF:000003">
    <property type="entry name" value="Pseudouridine synthase"/>
    <property type="match status" value="1"/>
</dbReference>
<dbReference type="Gene3D" id="3.30.70.1560">
    <property type="entry name" value="Alpha-L RNA-binding motif"/>
    <property type="match status" value="1"/>
</dbReference>
<dbReference type="GO" id="GO:0003723">
    <property type="term" value="F:RNA binding"/>
    <property type="evidence" value="ECO:0007669"/>
    <property type="project" value="UniProtKB-KW"/>
</dbReference>
<feature type="domain" description="RNA-binding S4" evidence="6">
    <location>
        <begin position="2"/>
        <end position="69"/>
    </location>
</feature>
<dbReference type="Pfam" id="PF00849">
    <property type="entry name" value="PseudoU_synth_2"/>
    <property type="match status" value="1"/>
</dbReference>
<dbReference type="InterPro" id="IPR020103">
    <property type="entry name" value="PsdUridine_synth_cat_dom_sf"/>
</dbReference>
<dbReference type="PROSITE" id="PS50889">
    <property type="entry name" value="S4"/>
    <property type="match status" value="1"/>
</dbReference>
<keyword evidence="8" id="KW-1185">Reference proteome</keyword>
<evidence type="ECO:0000256" key="5">
    <source>
        <dbReference type="RuleBase" id="RU003887"/>
    </source>
</evidence>
<sequence length="246" mass="27240">MERLQKVIANKGYCSRRNAEVLISDGRVAVNGVIVTELGVKVGPNDEISIDGVKLEGDDKVYFVVNKPRGVISAASDERGRKVVTDLIPVDEVPERIYPIGRLDYDTTGVILLTNDGEFANMMMHPTGEIDKTYVAKVNGVVKPNAIHKLRRGVVLDDGKKTAPAEVYIVSTDKGRDLSTIQITIHEGRYHQVKKMCEAVGYPVKSLRRSQYGCVELGDLPTGGWRRLKPHEVKTLRTMSQAQKGR</sequence>
<dbReference type="PROSITE" id="PS01149">
    <property type="entry name" value="PSI_RSU"/>
    <property type="match status" value="1"/>
</dbReference>
<dbReference type="InterPro" id="IPR000748">
    <property type="entry name" value="PsdUridine_synth_RsuA/RluB/E/F"/>
</dbReference>
<dbReference type="InterPro" id="IPR002942">
    <property type="entry name" value="S4_RNA-bd"/>
</dbReference>
<dbReference type="NCBIfam" id="TIGR00093">
    <property type="entry name" value="pseudouridine synthase"/>
    <property type="match status" value="1"/>
</dbReference>
<dbReference type="EC" id="5.4.99.-" evidence="5"/>
<dbReference type="InterPro" id="IPR036986">
    <property type="entry name" value="S4_RNA-bd_sf"/>
</dbReference>
<dbReference type="Gene3D" id="3.10.290.10">
    <property type="entry name" value="RNA-binding S4 domain"/>
    <property type="match status" value="1"/>
</dbReference>